<evidence type="ECO:0000313" key="2">
    <source>
        <dbReference type="Proteomes" id="UP000325755"/>
    </source>
</evidence>
<keyword evidence="2" id="KW-1185">Reference proteome</keyword>
<accession>A0A5Q0BLI3</accession>
<dbReference type="AlphaFoldDB" id="A0A5Q0BLI3"/>
<gene>
    <name evidence="1" type="ORF">F6R98_10420</name>
</gene>
<evidence type="ECO:0000313" key="1">
    <source>
        <dbReference type="EMBL" id="QFY42978.1"/>
    </source>
</evidence>
<proteinExistence type="predicted"/>
<dbReference type="OrthoDB" id="1442247at2"/>
<organism evidence="1 2">
    <name type="scientific">Candidatus Methylospira mobilis</name>
    <dbReference type="NCBI Taxonomy" id="1808979"/>
    <lineage>
        <taxon>Bacteria</taxon>
        <taxon>Pseudomonadati</taxon>
        <taxon>Pseudomonadota</taxon>
        <taxon>Gammaproteobacteria</taxon>
        <taxon>Methylococcales</taxon>
        <taxon>Methylococcaceae</taxon>
        <taxon>Candidatus Methylospira</taxon>
    </lineage>
</organism>
<dbReference type="Pfam" id="PF07105">
    <property type="entry name" value="DUF1367"/>
    <property type="match status" value="2"/>
</dbReference>
<reference evidence="1 2" key="1">
    <citation type="submission" date="2019-09" db="EMBL/GenBank/DDBJ databases">
        <title>Ecophysiology of the spiral-shaped methanotroph Methylospira mobilis as revealed by the complete genome sequence.</title>
        <authorList>
            <person name="Oshkin I.Y."/>
            <person name="Dedysh S.N."/>
            <person name="Miroshnikov K."/>
            <person name="Danilova O.V."/>
            <person name="Hakobyan A."/>
            <person name="Liesack W."/>
        </authorList>
    </citation>
    <scope>NUCLEOTIDE SEQUENCE [LARGE SCALE GENOMIC DNA]</scope>
    <source>
        <strain evidence="1 2">Shm1</strain>
    </source>
</reference>
<dbReference type="Proteomes" id="UP000325755">
    <property type="component" value="Chromosome"/>
</dbReference>
<dbReference type="KEGG" id="mmob:F6R98_10420"/>
<sequence>MRVFAIKSPSGALIPHGDEAAELFRSLKVGHPVSVEIKRPRNYRFHKKMFALFKLAFDVWEPGELKYKGIVVEKEFNRFRKDMTILAGFCKPVYCINSEVRLEAESLSYSGMDADRFDLVYRAVRNVVWKHVLQHAGYRSEAEVDRVVNELMGFD</sequence>
<name>A0A5Q0BLI3_9GAMM</name>
<dbReference type="InterPro" id="IPR009797">
    <property type="entry name" value="DUF1367"/>
</dbReference>
<protein>
    <submittedName>
        <fullName evidence="1">DUF1367 family protein</fullName>
    </submittedName>
</protein>
<dbReference type="RefSeq" id="WP_153248966.1">
    <property type="nucleotide sequence ID" value="NZ_CP044205.1"/>
</dbReference>
<dbReference type="EMBL" id="CP044205">
    <property type="protein sequence ID" value="QFY42978.1"/>
    <property type="molecule type" value="Genomic_DNA"/>
</dbReference>
<dbReference type="InParanoid" id="A0A5Q0BLI3"/>